<keyword evidence="8" id="KW-0732">Signal</keyword>
<proteinExistence type="inferred from homology"/>
<dbReference type="PANTHER" id="PTHR22930:SF85">
    <property type="entry name" value="GH03217P-RELATED"/>
    <property type="match status" value="1"/>
</dbReference>
<keyword evidence="4" id="KW-0540">Nuclease</keyword>
<evidence type="ECO:0000256" key="3">
    <source>
        <dbReference type="ARBA" id="ARBA00006958"/>
    </source>
</evidence>
<evidence type="ECO:0000256" key="5">
    <source>
        <dbReference type="ARBA" id="ARBA00022723"/>
    </source>
</evidence>
<evidence type="ECO:0000256" key="2">
    <source>
        <dbReference type="ARBA" id="ARBA00004123"/>
    </source>
</evidence>
<evidence type="ECO:0000256" key="1">
    <source>
        <dbReference type="ARBA" id="ARBA00001968"/>
    </source>
</evidence>
<reference evidence="10" key="1">
    <citation type="journal article" date="2014" name="BMC Genomics">
        <title>Characterizing the developmental transcriptome of the oriental fruit fly, Bactrocera dorsalis (Diptera: Tephritidae) through comparative genomic analysis with Drosophila melanogaster utilizing modENCODE datasets.</title>
        <authorList>
            <person name="Geib S.M."/>
            <person name="Calla B."/>
            <person name="Hall B."/>
            <person name="Hou S."/>
            <person name="Manoukis N.C."/>
        </authorList>
    </citation>
    <scope>NUCLEOTIDE SEQUENCE</scope>
    <source>
        <strain evidence="10">Punador</strain>
    </source>
</reference>
<comment type="cofactor">
    <cofactor evidence="1">
        <name>a divalent metal cation</name>
        <dbReference type="ChEBI" id="CHEBI:60240"/>
    </cofactor>
</comment>
<accession>A0A034WKY8</accession>
<dbReference type="GO" id="GO:0016787">
    <property type="term" value="F:hydrolase activity"/>
    <property type="evidence" value="ECO:0007669"/>
    <property type="project" value="UniProtKB-KW"/>
</dbReference>
<keyword evidence="7" id="KW-0539">Nucleus</keyword>
<dbReference type="EMBL" id="GAKP01004504">
    <property type="protein sequence ID" value="JAC54448.1"/>
    <property type="molecule type" value="Transcribed_RNA"/>
</dbReference>
<evidence type="ECO:0000256" key="8">
    <source>
        <dbReference type="SAM" id="SignalP"/>
    </source>
</evidence>
<keyword evidence="5" id="KW-0479">Metal-binding</keyword>
<dbReference type="GO" id="GO:0005634">
    <property type="term" value="C:nucleus"/>
    <property type="evidence" value="ECO:0007669"/>
    <property type="project" value="UniProtKB-SubCell"/>
</dbReference>
<feature type="domain" description="DDE Tnp4" evidence="9">
    <location>
        <begin position="214"/>
        <end position="369"/>
    </location>
</feature>
<sequence length="416" mass="48199">KFVYILLVMEKLVLLNEVFDLLFTDSEEEESDNDIRVIKTHFKKCRSYVCNAVDNLPNHSTEHVPSNNHEDSVTFNGQVKTNENFVEHIVPKMSDKSFRQHFGVEPEVFEIICKDIYPFLYKKYGPGRNAIKLDKQVLMTLCYLGNMEALRSISDKFDVCTSTSWRIVSNVCNAILKLNENTHIIKWPNRKEAENTSKHYCDIYNLQGVIGCIGSCHIKTRAPVTSKNSYKNKDRTYSFPLQAVSNEKMEFIFYYVGECGSVDNVSLMEKSGLECQINSGTYKITKDQHLLGECAYPSRTWLITPYQEDEGGGLSDGQTFFNTMHSECLGDIKRSFVLLKERFQRLHYIDSLQSSTIRKFIAVCCILHNICLKKSDISEENIEYQVEEYENVSQRDKYETEEITCKRDLLMNLLYE</sequence>
<evidence type="ECO:0000256" key="7">
    <source>
        <dbReference type="ARBA" id="ARBA00023242"/>
    </source>
</evidence>
<name>A0A034WKY8_BACDO</name>
<protein>
    <submittedName>
        <fullName evidence="10">Putative nuclease HARBI1</fullName>
    </submittedName>
</protein>
<dbReference type="GO" id="GO:0046872">
    <property type="term" value="F:metal ion binding"/>
    <property type="evidence" value="ECO:0007669"/>
    <property type="project" value="UniProtKB-KW"/>
</dbReference>
<dbReference type="PANTHER" id="PTHR22930">
    <property type="match status" value="1"/>
</dbReference>
<dbReference type="Pfam" id="PF13359">
    <property type="entry name" value="DDE_Tnp_4"/>
    <property type="match status" value="1"/>
</dbReference>
<keyword evidence="6" id="KW-0378">Hydrolase</keyword>
<evidence type="ECO:0000313" key="10">
    <source>
        <dbReference type="EMBL" id="JAC54448.1"/>
    </source>
</evidence>
<dbReference type="InterPro" id="IPR027806">
    <property type="entry name" value="HARBI1_dom"/>
</dbReference>
<gene>
    <name evidence="10" type="primary">HARB1</name>
</gene>
<dbReference type="AlphaFoldDB" id="A0A034WKY8"/>
<evidence type="ECO:0000256" key="6">
    <source>
        <dbReference type="ARBA" id="ARBA00022801"/>
    </source>
</evidence>
<feature type="chain" id="PRO_5011839674" evidence="8">
    <location>
        <begin position="16"/>
        <end position="416"/>
    </location>
</feature>
<organism evidence="10">
    <name type="scientific">Bactrocera dorsalis</name>
    <name type="common">Oriental fruit fly</name>
    <name type="synonym">Dacus dorsalis</name>
    <dbReference type="NCBI Taxonomy" id="27457"/>
    <lineage>
        <taxon>Eukaryota</taxon>
        <taxon>Metazoa</taxon>
        <taxon>Ecdysozoa</taxon>
        <taxon>Arthropoda</taxon>
        <taxon>Hexapoda</taxon>
        <taxon>Insecta</taxon>
        <taxon>Pterygota</taxon>
        <taxon>Neoptera</taxon>
        <taxon>Endopterygota</taxon>
        <taxon>Diptera</taxon>
        <taxon>Brachycera</taxon>
        <taxon>Muscomorpha</taxon>
        <taxon>Tephritoidea</taxon>
        <taxon>Tephritidae</taxon>
        <taxon>Bactrocera</taxon>
        <taxon>Bactrocera</taxon>
    </lineage>
</organism>
<evidence type="ECO:0000259" key="9">
    <source>
        <dbReference type="Pfam" id="PF13359"/>
    </source>
</evidence>
<comment type="subcellular location">
    <subcellularLocation>
        <location evidence="2">Nucleus</location>
    </subcellularLocation>
</comment>
<dbReference type="GO" id="GO:0004518">
    <property type="term" value="F:nuclease activity"/>
    <property type="evidence" value="ECO:0007669"/>
    <property type="project" value="UniProtKB-KW"/>
</dbReference>
<feature type="signal peptide" evidence="8">
    <location>
        <begin position="1"/>
        <end position="15"/>
    </location>
</feature>
<dbReference type="OrthoDB" id="2668416at2759"/>
<dbReference type="InterPro" id="IPR045249">
    <property type="entry name" value="HARBI1-like"/>
</dbReference>
<feature type="non-terminal residue" evidence="10">
    <location>
        <position position="1"/>
    </location>
</feature>
<comment type="similarity">
    <text evidence="3">Belongs to the HARBI1 family.</text>
</comment>
<dbReference type="EMBL" id="GAKP01004505">
    <property type="protein sequence ID" value="JAC54447.1"/>
    <property type="molecule type" value="Transcribed_RNA"/>
</dbReference>
<evidence type="ECO:0000256" key="4">
    <source>
        <dbReference type="ARBA" id="ARBA00022722"/>
    </source>
</evidence>